<dbReference type="Proteomes" id="UP001162640">
    <property type="component" value="Unassembled WGS sequence"/>
</dbReference>
<accession>A0A9W7B186</accession>
<dbReference type="EMBL" id="BLQM01000279">
    <property type="protein sequence ID" value="GMH80251.1"/>
    <property type="molecule type" value="Genomic_DNA"/>
</dbReference>
<keyword evidence="1" id="KW-0472">Membrane</keyword>
<sequence>MFGVLSTSELRLLAKNTTDCIWAEEGDAVEKTNTISELFSAQNERFRKSATGLGMFFAYAVMVMVTWFVIVCVLVSVVSDEERNEILTTIPHICATCTACMFTVVYFTLSNLAVPHDRWKELCTDLLDITLLRKAREIGLYDCYEKFIHEHARLGIHLFGFLLSTPAVTSLVAFLLLGVAGIIAEIA</sequence>
<gene>
    <name evidence="2" type="ORF">TL16_g08468</name>
</gene>
<comment type="caution">
    <text evidence="2">The sequence shown here is derived from an EMBL/GenBank/DDBJ whole genome shotgun (WGS) entry which is preliminary data.</text>
</comment>
<protein>
    <submittedName>
        <fullName evidence="2">Uncharacterized protein</fullName>
    </submittedName>
</protein>
<dbReference type="AlphaFoldDB" id="A0A9W7B186"/>
<proteinExistence type="predicted"/>
<evidence type="ECO:0000313" key="3">
    <source>
        <dbReference type="Proteomes" id="UP001162640"/>
    </source>
</evidence>
<evidence type="ECO:0000256" key="1">
    <source>
        <dbReference type="SAM" id="Phobius"/>
    </source>
</evidence>
<feature type="transmembrane region" description="Helical" evidence="1">
    <location>
        <begin position="156"/>
        <end position="184"/>
    </location>
</feature>
<reference evidence="3" key="1">
    <citation type="journal article" date="2023" name="Commun. Biol.">
        <title>Genome analysis of Parmales, the sister group of diatoms, reveals the evolutionary specialization of diatoms from phago-mixotrophs to photoautotrophs.</title>
        <authorList>
            <person name="Ban H."/>
            <person name="Sato S."/>
            <person name="Yoshikawa S."/>
            <person name="Yamada K."/>
            <person name="Nakamura Y."/>
            <person name="Ichinomiya M."/>
            <person name="Sato N."/>
            <person name="Blanc-Mathieu R."/>
            <person name="Endo H."/>
            <person name="Kuwata A."/>
            <person name="Ogata H."/>
        </authorList>
    </citation>
    <scope>NUCLEOTIDE SEQUENCE [LARGE SCALE GENOMIC DNA]</scope>
</reference>
<keyword evidence="1" id="KW-1133">Transmembrane helix</keyword>
<feature type="transmembrane region" description="Helical" evidence="1">
    <location>
        <begin position="56"/>
        <end position="78"/>
    </location>
</feature>
<evidence type="ECO:0000313" key="2">
    <source>
        <dbReference type="EMBL" id="GMH80251.1"/>
    </source>
</evidence>
<name>A0A9W7B186_9STRA</name>
<keyword evidence="1" id="KW-0812">Transmembrane</keyword>
<organism evidence="2 3">
    <name type="scientific">Triparma laevis f. inornata</name>
    <dbReference type="NCBI Taxonomy" id="1714386"/>
    <lineage>
        <taxon>Eukaryota</taxon>
        <taxon>Sar</taxon>
        <taxon>Stramenopiles</taxon>
        <taxon>Ochrophyta</taxon>
        <taxon>Bolidophyceae</taxon>
        <taxon>Parmales</taxon>
        <taxon>Triparmaceae</taxon>
        <taxon>Triparma</taxon>
    </lineage>
</organism>
<feature type="transmembrane region" description="Helical" evidence="1">
    <location>
        <begin position="90"/>
        <end position="109"/>
    </location>
</feature>